<sequence>MSTTLYNRIPLGRGPLLGTHKMHAAVALGVLAGAGLVWVAVRALR</sequence>
<accession>A0ABT1ZSA3</accession>
<evidence type="ECO:0000256" key="1">
    <source>
        <dbReference type="SAM" id="Phobius"/>
    </source>
</evidence>
<dbReference type="Proteomes" id="UP001204151">
    <property type="component" value="Unassembled WGS sequence"/>
</dbReference>
<comment type="caution">
    <text evidence="2">The sequence shown here is derived from an EMBL/GenBank/DDBJ whole genome shotgun (WGS) entry which is preliminary data.</text>
</comment>
<keyword evidence="1" id="KW-0812">Transmembrane</keyword>
<proteinExistence type="predicted"/>
<evidence type="ECO:0000313" key="2">
    <source>
        <dbReference type="EMBL" id="MCS0582803.1"/>
    </source>
</evidence>
<keyword evidence="1" id="KW-1133">Transmembrane helix</keyword>
<reference evidence="2 3" key="1">
    <citation type="submission" date="2022-08" db="EMBL/GenBank/DDBJ databases">
        <title>Reclassification of Massilia species as members of the genera Telluria, Duganella, Pseudoduganella, Mokoshia gen. nov. and Zemynaea gen. nov. using orthogonal and non-orthogonal genome-based approaches.</title>
        <authorList>
            <person name="Bowman J.P."/>
        </authorList>
    </citation>
    <scope>NUCLEOTIDE SEQUENCE [LARGE SCALE GENOMIC DNA]</scope>
    <source>
        <strain evidence="2 3">JCM 31316</strain>
    </source>
</reference>
<keyword evidence="1" id="KW-0472">Membrane</keyword>
<dbReference type="EMBL" id="JANUGW010000009">
    <property type="protein sequence ID" value="MCS0582803.1"/>
    <property type="molecule type" value="Genomic_DNA"/>
</dbReference>
<keyword evidence="3" id="KW-1185">Reference proteome</keyword>
<protein>
    <submittedName>
        <fullName evidence="2">Uncharacterized protein</fullName>
    </submittedName>
</protein>
<organism evidence="2 3">
    <name type="scientific">Massilia pinisoli</name>
    <dbReference type="NCBI Taxonomy" id="1772194"/>
    <lineage>
        <taxon>Bacteria</taxon>
        <taxon>Pseudomonadati</taxon>
        <taxon>Pseudomonadota</taxon>
        <taxon>Betaproteobacteria</taxon>
        <taxon>Burkholderiales</taxon>
        <taxon>Oxalobacteraceae</taxon>
        <taxon>Telluria group</taxon>
        <taxon>Massilia</taxon>
    </lineage>
</organism>
<feature type="transmembrane region" description="Helical" evidence="1">
    <location>
        <begin position="22"/>
        <end position="41"/>
    </location>
</feature>
<dbReference type="RefSeq" id="WP_258817394.1">
    <property type="nucleotide sequence ID" value="NZ_JANUGW010000009.1"/>
</dbReference>
<gene>
    <name evidence="2" type="ORF">NX784_14515</name>
</gene>
<evidence type="ECO:0000313" key="3">
    <source>
        <dbReference type="Proteomes" id="UP001204151"/>
    </source>
</evidence>
<name>A0ABT1ZSA3_9BURK</name>